<gene>
    <name evidence="1" type="ORF">BLA27_18715</name>
</gene>
<evidence type="ECO:0000313" key="2">
    <source>
        <dbReference type="Proteomes" id="UP000182985"/>
    </source>
</evidence>
<protein>
    <submittedName>
        <fullName evidence="1">Uncharacterized protein</fullName>
    </submittedName>
</protein>
<dbReference type="Proteomes" id="UP000182985">
    <property type="component" value="Unassembled WGS sequence"/>
</dbReference>
<organism evidence="1 2">
    <name type="scientific">Brucella cytisi</name>
    <dbReference type="NCBI Taxonomy" id="407152"/>
    <lineage>
        <taxon>Bacteria</taxon>
        <taxon>Pseudomonadati</taxon>
        <taxon>Pseudomonadota</taxon>
        <taxon>Alphaproteobacteria</taxon>
        <taxon>Hyphomicrobiales</taxon>
        <taxon>Brucellaceae</taxon>
        <taxon>Brucella/Ochrobactrum group</taxon>
        <taxon>Brucella</taxon>
    </lineage>
</organism>
<reference evidence="1 2" key="1">
    <citation type="submission" date="2016-10" db="EMBL/GenBank/DDBJ databases">
        <title>The Draft Genome Sequence of the Potato Rhizosphere Bacteria Ochrobactrum sp. IPA7.2.</title>
        <authorList>
            <person name="Gogoleva N.E."/>
            <person name="Khlopko Y.A."/>
            <person name="Burygin G.L."/>
            <person name="Plotnikov A.O."/>
        </authorList>
    </citation>
    <scope>NUCLEOTIDE SEQUENCE [LARGE SCALE GENOMIC DNA]</scope>
    <source>
        <strain evidence="1 2">IPA7.2</strain>
    </source>
</reference>
<dbReference type="AlphaFoldDB" id="A0A1J6HG95"/>
<name>A0A1J6HG95_9HYPH</name>
<comment type="caution">
    <text evidence="1">The sequence shown here is derived from an EMBL/GenBank/DDBJ whole genome shotgun (WGS) entry which is preliminary data.</text>
</comment>
<dbReference type="EMBL" id="MOEC01000021">
    <property type="protein sequence ID" value="OIS91948.1"/>
    <property type="molecule type" value="Genomic_DNA"/>
</dbReference>
<sequence length="128" mass="14241">MSAATLQLAAQPIRNSGKKKLHASIQKQDEIAFIVNDTLVDTIGKENVLTVFCVGRYDESKFHFNIVLESPVYRRQERGQTELGRLRESVGLCGIEDSSELHGKEAVLRRASDGELFFTPHNVVVEAA</sequence>
<proteinExistence type="predicted"/>
<evidence type="ECO:0000313" key="1">
    <source>
        <dbReference type="EMBL" id="OIS91948.1"/>
    </source>
</evidence>
<dbReference type="RefSeq" id="WP_071633045.1">
    <property type="nucleotide sequence ID" value="NZ_MOEC01000021.1"/>
</dbReference>
<accession>A0A1J6HG95</accession>
<keyword evidence="2" id="KW-1185">Reference proteome</keyword>